<feature type="signal peptide" evidence="2">
    <location>
        <begin position="1"/>
        <end position="22"/>
    </location>
</feature>
<organism evidence="3 4">
    <name type="scientific">Molorchus minor</name>
    <dbReference type="NCBI Taxonomy" id="1323400"/>
    <lineage>
        <taxon>Eukaryota</taxon>
        <taxon>Metazoa</taxon>
        <taxon>Ecdysozoa</taxon>
        <taxon>Arthropoda</taxon>
        <taxon>Hexapoda</taxon>
        <taxon>Insecta</taxon>
        <taxon>Pterygota</taxon>
        <taxon>Neoptera</taxon>
        <taxon>Endopterygota</taxon>
        <taxon>Coleoptera</taxon>
        <taxon>Polyphaga</taxon>
        <taxon>Cucujiformia</taxon>
        <taxon>Chrysomeloidea</taxon>
        <taxon>Cerambycidae</taxon>
        <taxon>Lamiinae</taxon>
        <taxon>Monochamini</taxon>
        <taxon>Molorchus</taxon>
    </lineage>
</organism>
<protein>
    <recommendedName>
        <fullName evidence="5">Secreted protein</fullName>
    </recommendedName>
</protein>
<keyword evidence="2" id="KW-0732">Signal</keyword>
<evidence type="ECO:0008006" key="5">
    <source>
        <dbReference type="Google" id="ProtNLM"/>
    </source>
</evidence>
<feature type="chain" id="PRO_5046379967" description="Secreted protein" evidence="2">
    <location>
        <begin position="23"/>
        <end position="103"/>
    </location>
</feature>
<evidence type="ECO:0000313" key="4">
    <source>
        <dbReference type="Proteomes" id="UP001162164"/>
    </source>
</evidence>
<keyword evidence="4" id="KW-1185">Reference proteome</keyword>
<feature type="transmembrane region" description="Helical" evidence="1">
    <location>
        <begin position="76"/>
        <end position="97"/>
    </location>
</feature>
<keyword evidence="1" id="KW-0812">Transmembrane</keyword>
<keyword evidence="1" id="KW-0472">Membrane</keyword>
<evidence type="ECO:0000256" key="1">
    <source>
        <dbReference type="SAM" id="Phobius"/>
    </source>
</evidence>
<name>A0ABQ9J2K9_9CUCU</name>
<reference evidence="3" key="1">
    <citation type="journal article" date="2023" name="Insect Mol. Biol.">
        <title>Genome sequencing provides insights into the evolution of gene families encoding plant cell wall-degrading enzymes in longhorned beetles.</title>
        <authorList>
            <person name="Shin N.R."/>
            <person name="Okamura Y."/>
            <person name="Kirsch R."/>
            <person name="Pauchet Y."/>
        </authorList>
    </citation>
    <scope>NUCLEOTIDE SEQUENCE</scope>
    <source>
        <strain evidence="3">MMC_N1</strain>
    </source>
</reference>
<comment type="caution">
    <text evidence="3">The sequence shown here is derived from an EMBL/GenBank/DDBJ whole genome shotgun (WGS) entry which is preliminary data.</text>
</comment>
<evidence type="ECO:0000256" key="2">
    <source>
        <dbReference type="SAM" id="SignalP"/>
    </source>
</evidence>
<evidence type="ECO:0000313" key="3">
    <source>
        <dbReference type="EMBL" id="KAJ8971568.1"/>
    </source>
</evidence>
<accession>A0ABQ9J2K9</accession>
<gene>
    <name evidence="3" type="ORF">NQ317_004122</name>
</gene>
<dbReference type="EMBL" id="JAPWTJ010001461">
    <property type="protein sequence ID" value="KAJ8971568.1"/>
    <property type="molecule type" value="Genomic_DNA"/>
</dbReference>
<proteinExistence type="predicted"/>
<dbReference type="Proteomes" id="UP001162164">
    <property type="component" value="Unassembled WGS sequence"/>
</dbReference>
<sequence length="103" mass="12261">MYNYCFCYNLFIFLSFYHLINTIHYPGPNSFNIICVHLLYIKCTRFVQSFLRELWTGEINGKNVNTIIVNKVKSNFLSFCTSLFFSTYHFILFLYPAPISRTN</sequence>
<keyword evidence="1" id="KW-1133">Transmembrane helix</keyword>